<dbReference type="Pfam" id="PF22262">
    <property type="entry name" value="DUF6950"/>
    <property type="match status" value="1"/>
</dbReference>
<evidence type="ECO:0000259" key="1">
    <source>
        <dbReference type="Pfam" id="PF22262"/>
    </source>
</evidence>
<accession>A0A147I3G9</accession>
<sequence>MPMIERLPDWEQRLHDYVASLEGSSFRWGELDCALFAAGAVLAQTGVDLAAAYRGRYTTARGSVRALRRLGAGTLEATIAAALPAVAPAFARRGDVVMSDGIAGVCLGPRAIFVGEVDGTPGWVTVERASWVNAWSVG</sequence>
<feature type="domain" description="DUF6950" evidence="1">
    <location>
        <begin position="5"/>
        <end position="137"/>
    </location>
</feature>
<proteinExistence type="predicted"/>
<reference evidence="2 3" key="1">
    <citation type="journal article" date="2016" name="Front. Microbiol.">
        <title>Genomic Resource of Rice Seed Associated Bacteria.</title>
        <authorList>
            <person name="Midha S."/>
            <person name="Bansal K."/>
            <person name="Sharma S."/>
            <person name="Kumar N."/>
            <person name="Patil P.P."/>
            <person name="Chaudhry V."/>
            <person name="Patil P.B."/>
        </authorList>
    </citation>
    <scope>NUCLEOTIDE SEQUENCE [LARGE SCALE GENOMIC DNA]</scope>
    <source>
        <strain evidence="2 3">NS334</strain>
    </source>
</reference>
<evidence type="ECO:0000313" key="3">
    <source>
        <dbReference type="Proteomes" id="UP000074310"/>
    </source>
</evidence>
<dbReference type="Proteomes" id="UP000074310">
    <property type="component" value="Unassembled WGS sequence"/>
</dbReference>
<dbReference type="EMBL" id="LDTB01000025">
    <property type="protein sequence ID" value="KTT72613.1"/>
    <property type="molecule type" value="Genomic_DNA"/>
</dbReference>
<dbReference type="AlphaFoldDB" id="A0A147I3G9"/>
<gene>
    <name evidence="2" type="ORF">NS334_08440</name>
</gene>
<comment type="caution">
    <text evidence="2">The sequence shown here is derived from an EMBL/GenBank/DDBJ whole genome shotgun (WGS) entry which is preliminary data.</text>
</comment>
<protein>
    <recommendedName>
        <fullName evidence="1">DUF6950 domain-containing protein</fullName>
    </recommendedName>
</protein>
<name>A0A147I3G9_9SPHN</name>
<keyword evidence="3" id="KW-1185">Reference proteome</keyword>
<dbReference type="PATRIC" id="fig|869719.3.peg.1364"/>
<dbReference type="InterPro" id="IPR053802">
    <property type="entry name" value="DUF6950"/>
</dbReference>
<organism evidence="2 3">
    <name type="scientific">Sphingomonas endophytica</name>
    <dbReference type="NCBI Taxonomy" id="869719"/>
    <lineage>
        <taxon>Bacteria</taxon>
        <taxon>Pseudomonadati</taxon>
        <taxon>Pseudomonadota</taxon>
        <taxon>Alphaproteobacteria</taxon>
        <taxon>Sphingomonadales</taxon>
        <taxon>Sphingomonadaceae</taxon>
        <taxon>Sphingomonas</taxon>
    </lineage>
</organism>
<evidence type="ECO:0000313" key="2">
    <source>
        <dbReference type="EMBL" id="KTT72613.1"/>
    </source>
</evidence>